<comment type="caution">
    <text evidence="2">The sequence shown here is derived from an EMBL/GenBank/DDBJ whole genome shotgun (WGS) entry which is preliminary data.</text>
</comment>
<feature type="region of interest" description="Disordered" evidence="1">
    <location>
        <begin position="1"/>
        <end position="26"/>
    </location>
</feature>
<keyword evidence="3" id="KW-1185">Reference proteome</keyword>
<name>A0ABU6ZD73_9FABA</name>
<reference evidence="2 3" key="1">
    <citation type="journal article" date="2023" name="Plants (Basel)">
        <title>Bridging the Gap: Combining Genomics and Transcriptomics Approaches to Understand Stylosanthes scabra, an Orphan Legume from the Brazilian Caatinga.</title>
        <authorList>
            <person name="Ferreira-Neto J.R.C."/>
            <person name="da Silva M.D."/>
            <person name="Binneck E."/>
            <person name="de Melo N.F."/>
            <person name="da Silva R.H."/>
            <person name="de Melo A.L.T.M."/>
            <person name="Pandolfi V."/>
            <person name="Bustamante F.O."/>
            <person name="Brasileiro-Vidal A.C."/>
            <person name="Benko-Iseppon A.M."/>
        </authorList>
    </citation>
    <scope>NUCLEOTIDE SEQUENCE [LARGE SCALE GENOMIC DNA]</scope>
    <source>
        <tissue evidence="2">Leaves</tissue>
    </source>
</reference>
<feature type="region of interest" description="Disordered" evidence="1">
    <location>
        <begin position="206"/>
        <end position="226"/>
    </location>
</feature>
<protein>
    <submittedName>
        <fullName evidence="2">Uncharacterized protein</fullName>
    </submittedName>
</protein>
<accession>A0ABU6ZD73</accession>
<sequence length="270" mass="30353">MARRRVTGHRERSLPSGQRSSRSSVSKNWEFLSNIPTKYNWVSEEVLGTSSRVNSEYLEKLKSSQLIFHPNEADKYKLSVPNSKERIEPLPGVPPFFLDYGNKRFPLYWNYYASSPTINFDDLSLEESVVVESLLDLSNKKPLDPKDLFSNEVVARSSIVDMVGGLAAIPEMRRKMLNDANNSGSREQTSFSTEKDDVVDQNIEVLNPEQTSLASPPRKKQKKGKETAAKDVISLEANASYSFGCVLKQGFKAAKFIDSCLLTTNTEETL</sequence>
<evidence type="ECO:0000313" key="3">
    <source>
        <dbReference type="Proteomes" id="UP001341840"/>
    </source>
</evidence>
<organism evidence="2 3">
    <name type="scientific">Stylosanthes scabra</name>
    <dbReference type="NCBI Taxonomy" id="79078"/>
    <lineage>
        <taxon>Eukaryota</taxon>
        <taxon>Viridiplantae</taxon>
        <taxon>Streptophyta</taxon>
        <taxon>Embryophyta</taxon>
        <taxon>Tracheophyta</taxon>
        <taxon>Spermatophyta</taxon>
        <taxon>Magnoliopsida</taxon>
        <taxon>eudicotyledons</taxon>
        <taxon>Gunneridae</taxon>
        <taxon>Pentapetalae</taxon>
        <taxon>rosids</taxon>
        <taxon>fabids</taxon>
        <taxon>Fabales</taxon>
        <taxon>Fabaceae</taxon>
        <taxon>Papilionoideae</taxon>
        <taxon>50 kb inversion clade</taxon>
        <taxon>dalbergioids sensu lato</taxon>
        <taxon>Dalbergieae</taxon>
        <taxon>Pterocarpus clade</taxon>
        <taxon>Stylosanthes</taxon>
    </lineage>
</organism>
<evidence type="ECO:0000313" key="2">
    <source>
        <dbReference type="EMBL" id="MED6219901.1"/>
    </source>
</evidence>
<feature type="compositionally biased region" description="Low complexity" evidence="1">
    <location>
        <begin position="14"/>
        <end position="26"/>
    </location>
</feature>
<dbReference type="EMBL" id="JASCZI010272075">
    <property type="protein sequence ID" value="MED6219901.1"/>
    <property type="molecule type" value="Genomic_DNA"/>
</dbReference>
<proteinExistence type="predicted"/>
<evidence type="ECO:0000256" key="1">
    <source>
        <dbReference type="SAM" id="MobiDB-lite"/>
    </source>
</evidence>
<dbReference type="Proteomes" id="UP001341840">
    <property type="component" value="Unassembled WGS sequence"/>
</dbReference>
<gene>
    <name evidence="2" type="ORF">PIB30_040096</name>
</gene>